<protein>
    <submittedName>
        <fullName evidence="1">Uncharacterized protein</fullName>
    </submittedName>
</protein>
<dbReference type="EMBL" id="CARXXK010000005">
    <property type="protein sequence ID" value="CAI6368886.1"/>
    <property type="molecule type" value="Genomic_DNA"/>
</dbReference>
<keyword evidence="2" id="KW-1185">Reference proteome</keyword>
<evidence type="ECO:0000313" key="1">
    <source>
        <dbReference type="EMBL" id="CAI6368886.1"/>
    </source>
</evidence>
<dbReference type="Proteomes" id="UP001160148">
    <property type="component" value="Unassembled WGS sequence"/>
</dbReference>
<comment type="caution">
    <text evidence="1">The sequence shown here is derived from an EMBL/GenBank/DDBJ whole genome shotgun (WGS) entry which is preliminary data.</text>
</comment>
<name>A0AAV0XN93_9HEMI</name>
<evidence type="ECO:0000313" key="2">
    <source>
        <dbReference type="Proteomes" id="UP001160148"/>
    </source>
</evidence>
<sequence>MNVNDKNMLWESINIPKKYNEQLPVSLAKKRDLMNLIKKGVIPQDYFSFFDNLPSANGIRDQALWNLDDEQETLDEH</sequence>
<proteinExistence type="predicted"/>
<dbReference type="AlphaFoldDB" id="A0AAV0XN93"/>
<organism evidence="1 2">
    <name type="scientific">Macrosiphum euphorbiae</name>
    <name type="common">potato aphid</name>
    <dbReference type="NCBI Taxonomy" id="13131"/>
    <lineage>
        <taxon>Eukaryota</taxon>
        <taxon>Metazoa</taxon>
        <taxon>Ecdysozoa</taxon>
        <taxon>Arthropoda</taxon>
        <taxon>Hexapoda</taxon>
        <taxon>Insecta</taxon>
        <taxon>Pterygota</taxon>
        <taxon>Neoptera</taxon>
        <taxon>Paraneoptera</taxon>
        <taxon>Hemiptera</taxon>
        <taxon>Sternorrhyncha</taxon>
        <taxon>Aphidomorpha</taxon>
        <taxon>Aphidoidea</taxon>
        <taxon>Aphididae</taxon>
        <taxon>Macrosiphini</taxon>
        <taxon>Macrosiphum</taxon>
    </lineage>
</organism>
<reference evidence="1 2" key="1">
    <citation type="submission" date="2023-01" db="EMBL/GenBank/DDBJ databases">
        <authorList>
            <person name="Whitehead M."/>
        </authorList>
    </citation>
    <scope>NUCLEOTIDE SEQUENCE [LARGE SCALE GENOMIC DNA]</scope>
</reference>
<accession>A0AAV0XN93</accession>
<gene>
    <name evidence="1" type="ORF">MEUPH1_LOCUS23192</name>
</gene>